<dbReference type="AlphaFoldDB" id="A0ABD0QUK0"/>
<evidence type="ECO:0000313" key="3">
    <source>
        <dbReference type="EMBL" id="KAL0189864.1"/>
    </source>
</evidence>
<evidence type="ECO:0000313" key="4">
    <source>
        <dbReference type="Proteomes" id="UP001529510"/>
    </source>
</evidence>
<keyword evidence="4" id="KW-1185">Reference proteome</keyword>
<dbReference type="CDD" id="cd19816">
    <property type="entry name" value="Bbox1_CYLD"/>
    <property type="match status" value="1"/>
</dbReference>
<accession>A0ABD0QUK0</accession>
<comment type="caution">
    <text evidence="3">The sequence shown here is derived from an EMBL/GenBank/DDBJ whole genome shotgun (WGS) entry which is preliminary data.</text>
</comment>
<dbReference type="PANTHER" id="PTHR11830">
    <property type="entry name" value="40S RIBOSOMAL PROTEIN S3A"/>
    <property type="match status" value="1"/>
</dbReference>
<name>A0ABD0QUK0_CIRMR</name>
<proteinExistence type="predicted"/>
<reference evidence="3 4" key="1">
    <citation type="submission" date="2024-05" db="EMBL/GenBank/DDBJ databases">
        <title>Genome sequencing and assembly of Indian major carp, Cirrhinus mrigala (Hamilton, 1822).</title>
        <authorList>
            <person name="Mohindra V."/>
            <person name="Chowdhury L.M."/>
            <person name="Lal K."/>
            <person name="Jena J.K."/>
        </authorList>
    </citation>
    <scope>NUCLEOTIDE SEQUENCE [LARGE SCALE GENOMIC DNA]</scope>
    <source>
        <strain evidence="3">CM1030</strain>
        <tissue evidence="3">Blood</tissue>
    </source>
</reference>
<keyword evidence="1" id="KW-0963">Cytoplasm</keyword>
<feature type="domain" description="USP" evidence="2">
    <location>
        <begin position="1"/>
        <end position="103"/>
    </location>
</feature>
<dbReference type="Gene3D" id="3.90.70.10">
    <property type="entry name" value="Cysteine proteinases"/>
    <property type="match status" value="1"/>
</dbReference>
<dbReference type="Proteomes" id="UP001529510">
    <property type="component" value="Unassembled WGS sequence"/>
</dbReference>
<dbReference type="EMBL" id="JAMKFB020000007">
    <property type="protein sequence ID" value="KAL0189864.1"/>
    <property type="molecule type" value="Genomic_DNA"/>
</dbReference>
<feature type="non-terminal residue" evidence="3">
    <location>
        <position position="103"/>
    </location>
</feature>
<dbReference type="InterPro" id="IPR038765">
    <property type="entry name" value="Papain-like_cys_pep_sf"/>
</dbReference>
<sequence>ICQSVAQWECLQCYEDVDITPGQLKQYCNTCNTQVHTHKKRQTHRPVEVRVPRGCWEGPVHGARQLMDLFAVTCIETSHYVSFVKHGPQPTDWLFFDSMADRE</sequence>
<feature type="non-terminal residue" evidence="3">
    <location>
        <position position="1"/>
    </location>
</feature>
<gene>
    <name evidence="3" type="ORF">M9458_016963</name>
</gene>
<protein>
    <recommendedName>
        <fullName evidence="2">USP domain-containing protein</fullName>
    </recommendedName>
</protein>
<evidence type="ECO:0000256" key="1">
    <source>
        <dbReference type="ARBA" id="ARBA00022490"/>
    </source>
</evidence>
<dbReference type="SUPFAM" id="SSF54001">
    <property type="entry name" value="Cysteine proteinases"/>
    <property type="match status" value="1"/>
</dbReference>
<organism evidence="3 4">
    <name type="scientific">Cirrhinus mrigala</name>
    <name type="common">Mrigala</name>
    <dbReference type="NCBI Taxonomy" id="683832"/>
    <lineage>
        <taxon>Eukaryota</taxon>
        <taxon>Metazoa</taxon>
        <taxon>Chordata</taxon>
        <taxon>Craniata</taxon>
        <taxon>Vertebrata</taxon>
        <taxon>Euteleostomi</taxon>
        <taxon>Actinopterygii</taxon>
        <taxon>Neopterygii</taxon>
        <taxon>Teleostei</taxon>
        <taxon>Ostariophysi</taxon>
        <taxon>Cypriniformes</taxon>
        <taxon>Cyprinidae</taxon>
        <taxon>Labeoninae</taxon>
        <taxon>Labeonini</taxon>
        <taxon>Cirrhinus</taxon>
    </lineage>
</organism>
<dbReference type="InterPro" id="IPR028889">
    <property type="entry name" value="USP"/>
</dbReference>
<evidence type="ECO:0000259" key="2">
    <source>
        <dbReference type="PROSITE" id="PS50235"/>
    </source>
</evidence>
<dbReference type="PROSITE" id="PS50235">
    <property type="entry name" value="USP_3"/>
    <property type="match status" value="1"/>
</dbReference>